<reference evidence="1 2" key="1">
    <citation type="submission" date="2022-12" db="EMBL/GenBank/DDBJ databases">
        <title>Chromosome-level genome of Tegillarca granosa.</title>
        <authorList>
            <person name="Kim J."/>
        </authorList>
    </citation>
    <scope>NUCLEOTIDE SEQUENCE [LARGE SCALE GENOMIC DNA]</scope>
    <source>
        <strain evidence="1">Teg-2019</strain>
        <tissue evidence="1">Adductor muscle</tissue>
    </source>
</reference>
<evidence type="ECO:0000313" key="2">
    <source>
        <dbReference type="Proteomes" id="UP001217089"/>
    </source>
</evidence>
<evidence type="ECO:0000313" key="1">
    <source>
        <dbReference type="EMBL" id="KAJ8319461.1"/>
    </source>
</evidence>
<accession>A0ABQ9FQ99</accession>
<comment type="caution">
    <text evidence="1">The sequence shown here is derived from an EMBL/GenBank/DDBJ whole genome shotgun (WGS) entry which is preliminary data.</text>
</comment>
<dbReference type="EMBL" id="JARBDR010000214">
    <property type="protein sequence ID" value="KAJ8319461.1"/>
    <property type="molecule type" value="Genomic_DNA"/>
</dbReference>
<gene>
    <name evidence="1" type="ORF">KUTeg_004552</name>
</gene>
<proteinExistence type="predicted"/>
<sequence length="164" mass="18175">MKNKAVKQECIDNSDCGPGQCCNNYHGPLVASRRKRDAGSLLATAILPQKGVCENYQNEGDHCSSIDTMNGHCGCDVTKGLTCQFFPASTTVQTPTSKRGMLPPWIGVNKCAPLLNGDFVWEAVGIPMCIYQHWVRHMTLMNDRNLIHTISLVKEACEIEQRHL</sequence>
<dbReference type="Proteomes" id="UP001217089">
    <property type="component" value="Unassembled WGS sequence"/>
</dbReference>
<keyword evidence="2" id="KW-1185">Reference proteome</keyword>
<protein>
    <submittedName>
        <fullName evidence="1">Uncharacterized protein</fullName>
    </submittedName>
</protein>
<organism evidence="1 2">
    <name type="scientific">Tegillarca granosa</name>
    <name type="common">Malaysian cockle</name>
    <name type="synonym">Anadara granosa</name>
    <dbReference type="NCBI Taxonomy" id="220873"/>
    <lineage>
        <taxon>Eukaryota</taxon>
        <taxon>Metazoa</taxon>
        <taxon>Spiralia</taxon>
        <taxon>Lophotrochozoa</taxon>
        <taxon>Mollusca</taxon>
        <taxon>Bivalvia</taxon>
        <taxon>Autobranchia</taxon>
        <taxon>Pteriomorphia</taxon>
        <taxon>Arcoida</taxon>
        <taxon>Arcoidea</taxon>
        <taxon>Arcidae</taxon>
        <taxon>Tegillarca</taxon>
    </lineage>
</organism>
<name>A0ABQ9FQ99_TEGGR</name>